<dbReference type="RefSeq" id="WP_016394612.1">
    <property type="nucleotide sequence ID" value="NZ_CP031146.1"/>
</dbReference>
<organism evidence="2 3">
    <name type="scientific">Pseudomonas plecoglossicida</name>
    <dbReference type="NCBI Taxonomy" id="70775"/>
    <lineage>
        <taxon>Bacteria</taxon>
        <taxon>Pseudomonadati</taxon>
        <taxon>Pseudomonadota</taxon>
        <taxon>Gammaproteobacteria</taxon>
        <taxon>Pseudomonadales</taxon>
        <taxon>Pseudomonadaceae</taxon>
        <taxon>Pseudomonas</taxon>
    </lineage>
</organism>
<dbReference type="GeneID" id="49613264"/>
<sequence>MLDWWDKYRDKALLVACGVAFLLLVLVKVKLDVPAFMKGPDWKTWVDFFQSDAFEDIAGDTLTGLISGYIFYVLVQRMPRVNAERKAKKLLNSLVSGHVESFQKAEIFGHSRSLAEFDELRIGDIEGNLQTLQGETEVSSLLAISYMSKWSHQMMSDSLQVALMLGIPQAQLWMELTSRVAKIKYLSEEADKGGVLARQRQAVGTIGAVVIGENACEADQKWHKEIKLQSTKFFELAKKWEKINK</sequence>
<evidence type="ECO:0000313" key="2">
    <source>
        <dbReference type="EMBL" id="AXM95657.1"/>
    </source>
</evidence>
<keyword evidence="1" id="KW-0472">Membrane</keyword>
<dbReference type="EMBL" id="CP031146">
    <property type="protein sequence ID" value="AXM95657.1"/>
    <property type="molecule type" value="Genomic_DNA"/>
</dbReference>
<name>A0AAD0QWG1_PSEDL</name>
<gene>
    <name evidence="2" type="ORF">DVB73_07535</name>
</gene>
<proteinExistence type="predicted"/>
<feature type="transmembrane region" description="Helical" evidence="1">
    <location>
        <begin position="57"/>
        <end position="75"/>
    </location>
</feature>
<dbReference type="Proteomes" id="UP000256503">
    <property type="component" value="Chromosome"/>
</dbReference>
<keyword evidence="1" id="KW-1133">Transmembrane helix</keyword>
<accession>A0AAD0QWG1</accession>
<keyword evidence="1" id="KW-0812">Transmembrane</keyword>
<evidence type="ECO:0000256" key="1">
    <source>
        <dbReference type="SAM" id="Phobius"/>
    </source>
</evidence>
<protein>
    <submittedName>
        <fullName evidence="2">Uncharacterized protein</fullName>
    </submittedName>
</protein>
<dbReference type="AlphaFoldDB" id="A0AAD0QWG1"/>
<feature type="transmembrane region" description="Helical" evidence="1">
    <location>
        <begin position="12"/>
        <end position="37"/>
    </location>
</feature>
<reference evidence="2 3" key="1">
    <citation type="submission" date="2018-07" db="EMBL/GenBank/DDBJ databases">
        <title>Complete genome sequence of a Pseudomonas plecoglossicida strain pathogenic to the marine fish, Larimichthys crocea.</title>
        <authorList>
            <person name="Tao Z."/>
        </authorList>
    </citation>
    <scope>NUCLEOTIDE SEQUENCE [LARGE SCALE GENOMIC DNA]</scope>
    <source>
        <strain evidence="2 3">XSDHY-P</strain>
    </source>
</reference>
<evidence type="ECO:0000313" key="3">
    <source>
        <dbReference type="Proteomes" id="UP000256503"/>
    </source>
</evidence>